<keyword evidence="1" id="KW-0732">Signal</keyword>
<accession>A0A2C5ZMU0</accession>
<evidence type="ECO:0000256" key="1">
    <source>
        <dbReference type="SAM" id="SignalP"/>
    </source>
</evidence>
<feature type="chain" id="PRO_5012157474" evidence="1">
    <location>
        <begin position="23"/>
        <end position="141"/>
    </location>
</feature>
<evidence type="ECO:0000313" key="2">
    <source>
        <dbReference type="EMBL" id="PHH82387.1"/>
    </source>
</evidence>
<dbReference type="Proteomes" id="UP000224854">
    <property type="component" value="Unassembled WGS sequence"/>
</dbReference>
<reference evidence="2 3" key="1">
    <citation type="submission" date="2017-06" db="EMBL/GenBank/DDBJ databases">
        <title>Ant-infecting Ophiocordyceps genomes reveal a high diversity of potential behavioral manipulation genes and a possible major role for enterotoxins.</title>
        <authorList>
            <person name="De Bekker C."/>
            <person name="Evans H.C."/>
            <person name="Brachmann A."/>
            <person name="Hughes D.P."/>
        </authorList>
    </citation>
    <scope>NUCLEOTIDE SEQUENCE [LARGE SCALE GENOMIC DNA]</scope>
    <source>
        <strain evidence="2 3">1348a</strain>
    </source>
</reference>
<protein>
    <submittedName>
        <fullName evidence="2">Uncharacterized protein</fullName>
    </submittedName>
</protein>
<evidence type="ECO:0000313" key="3">
    <source>
        <dbReference type="Proteomes" id="UP000224854"/>
    </source>
</evidence>
<name>A0A2C5ZMU0_9HYPO</name>
<sequence>MKALLNLSLLGSWAISVSQAQGQPPHAFSQCQGPHCSPELEQQKIVSSEFDPMLDASEYWYPMCLKQPCYSFLDITSDSAEHLYRFCEVSLRDSRLAVNELEGADERGLLEHCSTDPTSSFNMDDLRPACECILGSKPAIT</sequence>
<dbReference type="OrthoDB" id="4923704at2759"/>
<organism evidence="2 3">
    <name type="scientific">Ophiocordyceps australis</name>
    <dbReference type="NCBI Taxonomy" id="1399860"/>
    <lineage>
        <taxon>Eukaryota</taxon>
        <taxon>Fungi</taxon>
        <taxon>Dikarya</taxon>
        <taxon>Ascomycota</taxon>
        <taxon>Pezizomycotina</taxon>
        <taxon>Sordariomycetes</taxon>
        <taxon>Hypocreomycetidae</taxon>
        <taxon>Hypocreales</taxon>
        <taxon>Ophiocordycipitaceae</taxon>
        <taxon>Ophiocordyceps</taxon>
    </lineage>
</organism>
<comment type="caution">
    <text evidence="2">The sequence shown here is derived from an EMBL/GenBank/DDBJ whole genome shotgun (WGS) entry which is preliminary data.</text>
</comment>
<dbReference type="EMBL" id="NJEU01000061">
    <property type="protein sequence ID" value="PHH82387.1"/>
    <property type="molecule type" value="Genomic_DNA"/>
</dbReference>
<gene>
    <name evidence="2" type="ORF">CDD82_6152</name>
</gene>
<proteinExistence type="predicted"/>
<keyword evidence="3" id="KW-1185">Reference proteome</keyword>
<dbReference type="AlphaFoldDB" id="A0A2C5ZMU0"/>
<feature type="signal peptide" evidence="1">
    <location>
        <begin position="1"/>
        <end position="22"/>
    </location>
</feature>